<dbReference type="InterPro" id="IPR004358">
    <property type="entry name" value="Sig_transdc_His_kin-like_C"/>
</dbReference>
<comment type="catalytic activity">
    <reaction evidence="1">
        <text>ATP + protein L-histidine = ADP + protein N-phospho-L-histidine.</text>
        <dbReference type="EC" id="2.7.13.3"/>
    </reaction>
</comment>
<keyword evidence="4" id="KW-0808">Transferase</keyword>
<evidence type="ECO:0000313" key="11">
    <source>
        <dbReference type="Proteomes" id="UP000027284"/>
    </source>
</evidence>
<dbReference type="InterPro" id="IPR036097">
    <property type="entry name" value="HisK_dim/P_sf"/>
</dbReference>
<dbReference type="InterPro" id="IPR003661">
    <property type="entry name" value="HisK_dim/P_dom"/>
</dbReference>
<dbReference type="SUPFAM" id="SSF47384">
    <property type="entry name" value="Homodimeric domain of signal transducing histidine kinase"/>
    <property type="match status" value="1"/>
</dbReference>
<dbReference type="PANTHER" id="PTHR43711">
    <property type="entry name" value="TWO-COMPONENT HISTIDINE KINASE"/>
    <property type="match status" value="1"/>
</dbReference>
<keyword evidence="8" id="KW-0472">Membrane</keyword>
<dbReference type="InterPro" id="IPR036890">
    <property type="entry name" value="HATPase_C_sf"/>
</dbReference>
<evidence type="ECO:0000256" key="7">
    <source>
        <dbReference type="SAM" id="MobiDB-lite"/>
    </source>
</evidence>
<reference evidence="10 11" key="1">
    <citation type="submission" date="2014-04" db="EMBL/GenBank/DDBJ databases">
        <title>The Genome Sequence of Thermoanaerobaculum aquaticum MP-01, The First Cultivated Group 23 Acidobacterium.</title>
        <authorList>
            <person name="Stamps B.W."/>
            <person name="Losey N.A."/>
            <person name="Lawson P.A."/>
            <person name="Stevenson B.S."/>
        </authorList>
    </citation>
    <scope>NUCLEOTIDE SEQUENCE [LARGE SCALE GENOMIC DNA]</scope>
    <source>
        <strain evidence="10 11">MP-01</strain>
    </source>
</reference>
<name>A0A062XPN7_9BACT</name>
<dbReference type="SMART" id="SM00388">
    <property type="entry name" value="HisKA"/>
    <property type="match status" value="1"/>
</dbReference>
<dbReference type="Proteomes" id="UP000027284">
    <property type="component" value="Unassembled WGS sequence"/>
</dbReference>
<dbReference type="PRINTS" id="PR00344">
    <property type="entry name" value="BCTRLSENSOR"/>
</dbReference>
<dbReference type="Gene3D" id="1.10.287.130">
    <property type="match status" value="1"/>
</dbReference>
<accession>A0A062XPN7</accession>
<keyword evidence="3" id="KW-0597">Phosphoprotein</keyword>
<dbReference type="GO" id="GO:0000155">
    <property type="term" value="F:phosphorelay sensor kinase activity"/>
    <property type="evidence" value="ECO:0007669"/>
    <property type="project" value="InterPro"/>
</dbReference>
<gene>
    <name evidence="10" type="ORF">EG19_10345</name>
</gene>
<protein>
    <recommendedName>
        <fullName evidence="2">histidine kinase</fullName>
        <ecNumber evidence="2">2.7.13.3</ecNumber>
    </recommendedName>
</protein>
<dbReference type="CDD" id="cd00082">
    <property type="entry name" value="HisKA"/>
    <property type="match status" value="1"/>
</dbReference>
<evidence type="ECO:0000256" key="5">
    <source>
        <dbReference type="ARBA" id="ARBA00022777"/>
    </source>
</evidence>
<evidence type="ECO:0000313" key="10">
    <source>
        <dbReference type="EMBL" id="KDA54557.1"/>
    </source>
</evidence>
<keyword evidence="6" id="KW-0902">Two-component regulatory system</keyword>
<keyword evidence="8" id="KW-1133">Transmembrane helix</keyword>
<evidence type="ECO:0000256" key="8">
    <source>
        <dbReference type="SAM" id="Phobius"/>
    </source>
</evidence>
<proteinExistence type="predicted"/>
<feature type="transmembrane region" description="Helical" evidence="8">
    <location>
        <begin position="313"/>
        <end position="336"/>
    </location>
</feature>
<dbReference type="EC" id="2.7.13.3" evidence="2"/>
<dbReference type="PROSITE" id="PS50109">
    <property type="entry name" value="HIS_KIN"/>
    <property type="match status" value="1"/>
</dbReference>
<feature type="region of interest" description="Disordered" evidence="7">
    <location>
        <begin position="1"/>
        <end position="20"/>
    </location>
</feature>
<organism evidence="10 11">
    <name type="scientific">Thermoanaerobaculum aquaticum</name>
    <dbReference type="NCBI Taxonomy" id="1312852"/>
    <lineage>
        <taxon>Bacteria</taxon>
        <taxon>Pseudomonadati</taxon>
        <taxon>Acidobacteriota</taxon>
        <taxon>Thermoanaerobaculia</taxon>
        <taxon>Thermoanaerobaculales</taxon>
        <taxon>Thermoanaerobaculaceae</taxon>
        <taxon>Thermoanaerobaculum</taxon>
    </lineage>
</organism>
<evidence type="ECO:0000256" key="4">
    <source>
        <dbReference type="ARBA" id="ARBA00022679"/>
    </source>
</evidence>
<evidence type="ECO:0000256" key="2">
    <source>
        <dbReference type="ARBA" id="ARBA00012438"/>
    </source>
</evidence>
<keyword evidence="8" id="KW-0812">Transmembrane</keyword>
<dbReference type="OrthoDB" id="108917at2"/>
<dbReference type="SMART" id="SM01080">
    <property type="entry name" value="CHASE2"/>
    <property type="match status" value="1"/>
</dbReference>
<sequence>MAKAEPKADSTGKTRAQPFKSAPPEVRLGVLAALVVLVLAGSRLADRWELPFRDLLLSWAPHRPPRLTAAVVVDEQALARFGRFPWPRERLAQVVEAIREAGARGLVVDLLLAEPAPGDALLASALSQIPAVLAVAPTDSGDRWLWPSPQLAAAARLGHATFAGDHDGVVRRLSSTQQLGDRMLPALAWEAVRLVAPSLPLPVGRALRPDFRTRARAIPQVSVNAVLEAQGSHSILKGRVVFLGVTAAGLGDRVVTPTSVPGIPDAGVLVQAAFAECLYQGGLLQRLPPWGAALAAGLLVWAGAVLRRRASLSLALTAALAVLVPLAAGVVSLLGLGWETPLLTLAATSGSVVLLSGLRILRHIEEATQRLETTAAHPRLSPEERVAQLLRLAQSVAELERQSAESRRLLVHELKTPLAGLKGLSQLLSEYELSPEEHQRVAGLVAQESSRLAELVETLLELENLTLRPFPPDAPVVDLEQLVRERVELFRAGTGRNVQWQSDGPAPVRGVSSLLARVVDNLLANAHKFSPPEAPVMVRLSRTDQVLLEVEDRGPGIAPEEQERIFQRFVRGQSAREVPGLGLGLSVVREVVTWHGGRVGVRSTPGAGSTFTVVLPLSGEASRGKSTGG</sequence>
<feature type="domain" description="Histidine kinase" evidence="9">
    <location>
        <begin position="409"/>
        <end position="619"/>
    </location>
</feature>
<keyword evidence="5" id="KW-0418">Kinase</keyword>
<dbReference type="Pfam" id="PF05226">
    <property type="entry name" value="CHASE2"/>
    <property type="match status" value="1"/>
</dbReference>
<dbReference type="Pfam" id="PF02518">
    <property type="entry name" value="HATPase_c"/>
    <property type="match status" value="1"/>
</dbReference>
<dbReference type="InterPro" id="IPR050736">
    <property type="entry name" value="Sensor_HK_Regulatory"/>
</dbReference>
<dbReference type="RefSeq" id="WP_053334787.1">
    <property type="nucleotide sequence ID" value="NZ_JMFG01000006.1"/>
</dbReference>
<feature type="transmembrane region" description="Helical" evidence="8">
    <location>
        <begin position="287"/>
        <end position="306"/>
    </location>
</feature>
<dbReference type="STRING" id="1312852.EG19_10345"/>
<evidence type="ECO:0000256" key="3">
    <source>
        <dbReference type="ARBA" id="ARBA00022553"/>
    </source>
</evidence>
<dbReference type="AlphaFoldDB" id="A0A062XPN7"/>
<evidence type="ECO:0000256" key="1">
    <source>
        <dbReference type="ARBA" id="ARBA00000085"/>
    </source>
</evidence>
<feature type="compositionally biased region" description="Basic and acidic residues" evidence="7">
    <location>
        <begin position="1"/>
        <end position="12"/>
    </location>
</feature>
<dbReference type="Gene3D" id="3.30.565.10">
    <property type="entry name" value="Histidine kinase-like ATPase, C-terminal domain"/>
    <property type="match status" value="1"/>
</dbReference>
<comment type="caution">
    <text evidence="10">The sequence shown here is derived from an EMBL/GenBank/DDBJ whole genome shotgun (WGS) entry which is preliminary data.</text>
</comment>
<dbReference type="Pfam" id="PF00512">
    <property type="entry name" value="HisKA"/>
    <property type="match status" value="1"/>
</dbReference>
<keyword evidence="11" id="KW-1185">Reference proteome</keyword>
<dbReference type="InterPro" id="IPR005467">
    <property type="entry name" value="His_kinase_dom"/>
</dbReference>
<evidence type="ECO:0000259" key="9">
    <source>
        <dbReference type="PROSITE" id="PS50109"/>
    </source>
</evidence>
<dbReference type="InterPro" id="IPR007890">
    <property type="entry name" value="CHASE2"/>
</dbReference>
<dbReference type="SUPFAM" id="SSF55874">
    <property type="entry name" value="ATPase domain of HSP90 chaperone/DNA topoisomerase II/histidine kinase"/>
    <property type="match status" value="1"/>
</dbReference>
<dbReference type="InterPro" id="IPR003594">
    <property type="entry name" value="HATPase_dom"/>
</dbReference>
<evidence type="ECO:0000256" key="6">
    <source>
        <dbReference type="ARBA" id="ARBA00023012"/>
    </source>
</evidence>
<dbReference type="CDD" id="cd00075">
    <property type="entry name" value="HATPase"/>
    <property type="match status" value="1"/>
</dbReference>
<dbReference type="PANTHER" id="PTHR43711:SF1">
    <property type="entry name" value="HISTIDINE KINASE 1"/>
    <property type="match status" value="1"/>
</dbReference>
<dbReference type="EMBL" id="JMFG01000006">
    <property type="protein sequence ID" value="KDA54557.1"/>
    <property type="molecule type" value="Genomic_DNA"/>
</dbReference>
<dbReference type="SMART" id="SM00387">
    <property type="entry name" value="HATPase_c"/>
    <property type="match status" value="1"/>
</dbReference>